<keyword evidence="2" id="KW-0004">4Fe-4S</keyword>
<dbReference type="GO" id="GO:0004333">
    <property type="term" value="F:fumarate hydratase activity"/>
    <property type="evidence" value="ECO:0007669"/>
    <property type="project" value="UniProtKB-EC"/>
</dbReference>
<dbReference type="EMBL" id="SVNY01000005">
    <property type="protein sequence ID" value="MBE6834135.1"/>
    <property type="molecule type" value="Genomic_DNA"/>
</dbReference>
<evidence type="ECO:0000259" key="7">
    <source>
        <dbReference type="Pfam" id="PF05681"/>
    </source>
</evidence>
<dbReference type="NCBIfam" id="TIGR00722">
    <property type="entry name" value="ttdA_fumA_fumB"/>
    <property type="match status" value="1"/>
</dbReference>
<keyword evidence="5" id="KW-0411">Iron-sulfur</keyword>
<feature type="domain" description="Fe-S hydro-lyase tartrate dehydratase alpha-type catalytic" evidence="7">
    <location>
        <begin position="13"/>
        <end position="278"/>
    </location>
</feature>
<reference evidence="8" key="1">
    <citation type="submission" date="2019-04" db="EMBL/GenBank/DDBJ databases">
        <title>Evolution of Biomass-Degrading Anaerobic Consortia Revealed by Metagenomics.</title>
        <authorList>
            <person name="Peng X."/>
        </authorList>
    </citation>
    <scope>NUCLEOTIDE SEQUENCE</scope>
    <source>
        <strain evidence="8">SIG551</strain>
    </source>
</reference>
<proteinExistence type="inferred from homology"/>
<dbReference type="AlphaFoldDB" id="A0A928Q5R9"/>
<dbReference type="PANTHER" id="PTHR30389:SF17">
    <property type="entry name" value="L(+)-TARTRATE DEHYDRATASE SUBUNIT ALPHA-RELATED"/>
    <property type="match status" value="1"/>
</dbReference>
<dbReference type="PANTHER" id="PTHR30389">
    <property type="entry name" value="FUMARATE HYDRATASE-RELATED"/>
    <property type="match status" value="1"/>
</dbReference>
<organism evidence="8 9">
    <name type="scientific">Faecalispora sporosphaeroides</name>
    <dbReference type="NCBI Taxonomy" id="1549"/>
    <lineage>
        <taxon>Bacteria</taxon>
        <taxon>Bacillati</taxon>
        <taxon>Bacillota</taxon>
        <taxon>Clostridia</taxon>
        <taxon>Eubacteriales</taxon>
        <taxon>Oscillospiraceae</taxon>
        <taxon>Faecalispora</taxon>
    </lineage>
</organism>
<dbReference type="GO" id="GO:0046872">
    <property type="term" value="F:metal ion binding"/>
    <property type="evidence" value="ECO:0007669"/>
    <property type="project" value="UniProtKB-KW"/>
</dbReference>
<dbReference type="EC" id="4.2.1.2" evidence="8"/>
<evidence type="ECO:0000256" key="4">
    <source>
        <dbReference type="ARBA" id="ARBA00023004"/>
    </source>
</evidence>
<dbReference type="InterPro" id="IPR051208">
    <property type="entry name" value="Class-I_Fumarase/Tartrate_DH"/>
</dbReference>
<evidence type="ECO:0000256" key="2">
    <source>
        <dbReference type="ARBA" id="ARBA00022485"/>
    </source>
</evidence>
<dbReference type="InterPro" id="IPR004646">
    <property type="entry name" value="Fe-S_hydro-lyase_TtdA-typ_cat"/>
</dbReference>
<keyword evidence="6 8" id="KW-0456">Lyase</keyword>
<comment type="similarity">
    <text evidence="1">Belongs to the class-I fumarase family.</text>
</comment>
<gene>
    <name evidence="8" type="ORF">E7512_11270</name>
</gene>
<dbReference type="GO" id="GO:0051539">
    <property type="term" value="F:4 iron, 4 sulfur cluster binding"/>
    <property type="evidence" value="ECO:0007669"/>
    <property type="project" value="UniProtKB-KW"/>
</dbReference>
<evidence type="ECO:0000313" key="8">
    <source>
        <dbReference type="EMBL" id="MBE6834135.1"/>
    </source>
</evidence>
<dbReference type="Proteomes" id="UP000754750">
    <property type="component" value="Unassembled WGS sequence"/>
</dbReference>
<evidence type="ECO:0000313" key="9">
    <source>
        <dbReference type="Proteomes" id="UP000754750"/>
    </source>
</evidence>
<evidence type="ECO:0000256" key="3">
    <source>
        <dbReference type="ARBA" id="ARBA00022723"/>
    </source>
</evidence>
<dbReference type="NCBIfam" id="NF004885">
    <property type="entry name" value="PRK06246.1"/>
    <property type="match status" value="1"/>
</dbReference>
<comment type="caution">
    <text evidence="8">The sequence shown here is derived from an EMBL/GenBank/DDBJ whole genome shotgun (WGS) entry which is preliminary data.</text>
</comment>
<evidence type="ECO:0000256" key="1">
    <source>
        <dbReference type="ARBA" id="ARBA00008876"/>
    </source>
</evidence>
<accession>A0A928Q5R9</accession>
<name>A0A928Q5R9_9FIRM</name>
<dbReference type="Pfam" id="PF05681">
    <property type="entry name" value="Fumerase"/>
    <property type="match status" value="1"/>
</dbReference>
<dbReference type="RefSeq" id="WP_020072053.1">
    <property type="nucleotide sequence ID" value="NZ_JBKWRC010000001.1"/>
</dbReference>
<evidence type="ECO:0000256" key="5">
    <source>
        <dbReference type="ARBA" id="ARBA00023014"/>
    </source>
</evidence>
<keyword evidence="3" id="KW-0479">Metal-binding</keyword>
<sequence length="280" mass="30194">MREVSVSLISDGLRQMFIEANRELSGDLESCIRCSVQQESNPLGKSILEDLCENLDAARRLNLPICQDTGMAVVFAEIGQEVHLTGGSFEDAVNEGVRRGYVEGLLRCSVVGDPLRRVNTEDNTPAVLHTRIVPGDRVTLTACPKGFGSENMSRLNMMTPAAGPQQMIDFVTETVRLAGGNPCPPVVLGVGIGGDFELCAQLAKKALCRPLDEPNPDPFYRRLEQDMLRAVNGLNVGPQGFGGDVTALAVNIETYATHIAGLPVAVNVGCHVTRHKKMII</sequence>
<evidence type="ECO:0000256" key="6">
    <source>
        <dbReference type="ARBA" id="ARBA00023239"/>
    </source>
</evidence>
<protein>
    <submittedName>
        <fullName evidence="8">Fumarate hydratase</fullName>
        <ecNumber evidence="8">4.2.1.2</ecNumber>
    </submittedName>
</protein>
<keyword evidence="4" id="KW-0408">Iron</keyword>